<dbReference type="PANTHER" id="PTHR30627:SF25">
    <property type="entry name" value="PENICILLIN-BINDING PROTEIN 3"/>
    <property type="match status" value="1"/>
</dbReference>
<proteinExistence type="inferred from homology"/>
<evidence type="ECO:0000256" key="1">
    <source>
        <dbReference type="ARBA" id="ARBA00004370"/>
    </source>
</evidence>
<dbReference type="InterPro" id="IPR032710">
    <property type="entry name" value="NTF2-like_dom_sf"/>
</dbReference>
<keyword evidence="12" id="KW-1185">Reference proteome</keyword>
<dbReference type="Pfam" id="PF05223">
    <property type="entry name" value="MecA_N"/>
    <property type="match status" value="1"/>
</dbReference>
<dbReference type="InterPro" id="IPR007887">
    <property type="entry name" value="MecA_N"/>
</dbReference>
<dbReference type="PANTHER" id="PTHR30627">
    <property type="entry name" value="PEPTIDOGLYCAN D,D-TRANSPEPTIDASE"/>
    <property type="match status" value="1"/>
</dbReference>
<evidence type="ECO:0000256" key="6">
    <source>
        <dbReference type="ARBA" id="ARBA00034000"/>
    </source>
</evidence>
<dbReference type="SUPFAM" id="SSF56601">
    <property type="entry name" value="beta-lactamase/transpeptidase-like"/>
    <property type="match status" value="1"/>
</dbReference>
<dbReference type="Gene3D" id="3.10.450.100">
    <property type="entry name" value="NTF2-like, domain 1"/>
    <property type="match status" value="1"/>
</dbReference>
<name>A0ABV8GZA2_9BACI</name>
<dbReference type="EC" id="3.4.16.4" evidence="4"/>
<feature type="chain" id="PRO_5045809546" description="serine-type D-Ala-D-Ala carboxypeptidase" evidence="7">
    <location>
        <begin position="19"/>
        <end position="672"/>
    </location>
</feature>
<comment type="subcellular location">
    <subcellularLocation>
        <location evidence="1">Membrane</location>
    </subcellularLocation>
</comment>
<evidence type="ECO:0000259" key="8">
    <source>
        <dbReference type="Pfam" id="PF00905"/>
    </source>
</evidence>
<evidence type="ECO:0000256" key="2">
    <source>
        <dbReference type="ARBA" id="ARBA00004752"/>
    </source>
</evidence>
<comment type="caution">
    <text evidence="11">The sequence shown here is derived from an EMBL/GenBank/DDBJ whole genome shotgun (WGS) entry which is preliminary data.</text>
</comment>
<organism evidence="11 12">
    <name type="scientific">Oceanobacillus longus</name>
    <dbReference type="NCBI Taxonomy" id="930120"/>
    <lineage>
        <taxon>Bacteria</taxon>
        <taxon>Bacillati</taxon>
        <taxon>Bacillota</taxon>
        <taxon>Bacilli</taxon>
        <taxon>Bacillales</taxon>
        <taxon>Bacillaceae</taxon>
        <taxon>Oceanobacillus</taxon>
    </lineage>
</organism>
<dbReference type="Gene3D" id="3.90.1310.10">
    <property type="entry name" value="Penicillin-binding protein 2a (Domain 2)"/>
    <property type="match status" value="1"/>
</dbReference>
<dbReference type="PROSITE" id="PS51257">
    <property type="entry name" value="PROKAR_LIPOPROTEIN"/>
    <property type="match status" value="1"/>
</dbReference>
<dbReference type="Gene3D" id="3.30.1390.30">
    <property type="entry name" value="Penicillin-binding protein 2a, domain 3"/>
    <property type="match status" value="1"/>
</dbReference>
<dbReference type="Gene3D" id="3.40.710.10">
    <property type="entry name" value="DD-peptidase/beta-lactamase superfamily"/>
    <property type="match status" value="1"/>
</dbReference>
<feature type="domain" description="NTF2-like N-terminal transpeptidase" evidence="10">
    <location>
        <begin position="24"/>
        <end position="151"/>
    </location>
</feature>
<evidence type="ECO:0000313" key="12">
    <source>
        <dbReference type="Proteomes" id="UP001595772"/>
    </source>
</evidence>
<dbReference type="InterPro" id="IPR050515">
    <property type="entry name" value="Beta-lactam/transpept"/>
</dbReference>
<reference evidence="12" key="1">
    <citation type="journal article" date="2019" name="Int. J. Syst. Evol. Microbiol.">
        <title>The Global Catalogue of Microorganisms (GCM) 10K type strain sequencing project: providing services to taxonomists for standard genome sequencing and annotation.</title>
        <authorList>
            <consortium name="The Broad Institute Genomics Platform"/>
            <consortium name="The Broad Institute Genome Sequencing Center for Infectious Disease"/>
            <person name="Wu L."/>
            <person name="Ma J."/>
        </authorList>
    </citation>
    <scope>NUCLEOTIDE SEQUENCE [LARGE SCALE GENOMIC DNA]</scope>
    <source>
        <strain evidence="12">IBRC-M 10703</strain>
    </source>
</reference>
<dbReference type="RefSeq" id="WP_379496375.1">
    <property type="nucleotide sequence ID" value="NZ_JBHSAO010000006.1"/>
</dbReference>
<dbReference type="InterPro" id="IPR001460">
    <property type="entry name" value="PCN-bd_Tpept"/>
</dbReference>
<feature type="domain" description="Penicillin-binding protein transpeptidase" evidence="8">
    <location>
        <begin position="359"/>
        <end position="663"/>
    </location>
</feature>
<dbReference type="SUPFAM" id="SSF54427">
    <property type="entry name" value="NTF2-like"/>
    <property type="match status" value="1"/>
</dbReference>
<evidence type="ECO:0000256" key="4">
    <source>
        <dbReference type="ARBA" id="ARBA00012448"/>
    </source>
</evidence>
<evidence type="ECO:0000256" key="5">
    <source>
        <dbReference type="ARBA" id="ARBA00023136"/>
    </source>
</evidence>
<accession>A0ABV8GZA2</accession>
<dbReference type="Pfam" id="PF03717">
    <property type="entry name" value="PBP_dimer"/>
    <property type="match status" value="1"/>
</dbReference>
<sequence length="672" mass="73985">MKRILLLFIIPLVLVACSNDEEVTPNKRFNDYVNHWNEQEFGEMYGMFSQVATESYPEDQSTLRTEKIYQDLNVSDLQIDFEELNEEELEMAMEEGTAELPFTVNMETIAGPITYEYEATLVQQGEEDEEEEMNWYVNWDPGFIFPDLKDGGEIGIDTVNPKRGEILDRNQMPLAINGTIVEVGVVPGELGDNAEQSKKQIAELLGISAESVDTALNAGWVQDNLFVPLKSVLSTEEELLSELSAIDGVQRRETTGRVYPAGEAAGHLVGYIRSITADDLEDLDPAQYSANDKIGSRGLEAHYEEQLKGKKGVKITINKEEQDEIILAETPVEDGETITVTIDVNVQEKLFKSYEEDAGTAAAINPTTGETLALVSSPAFDPNEVLYGTSGDLWERMENDEQNPLINRFASTYAPGSVFKPVTGAIGLKDGSIKLGEGIEIDGLTWSNGEGWGNYEVTRVSTSDGPVDLEDALIRSDNIFFARKAVEMGSDAYVSGLNEFGFGEDLPFEYPITMSTISTSGDLDDEVLLANSSYGQGELEMSALHVALTYTTFLNEGNMIMPTFLTSEETAQVWKEGLITPEQAKAIQEALRKVVTEGTAKKAQNADFPISGKTSTVELKLSDSESGAENGWFVGYPTDDQDILIAMMVEETQDKESGLAVQKVTDVLKQMK</sequence>
<dbReference type="InterPro" id="IPR036138">
    <property type="entry name" value="PBP_dimer_sf"/>
</dbReference>
<evidence type="ECO:0000256" key="7">
    <source>
        <dbReference type="SAM" id="SignalP"/>
    </source>
</evidence>
<evidence type="ECO:0000259" key="9">
    <source>
        <dbReference type="Pfam" id="PF03717"/>
    </source>
</evidence>
<comment type="similarity">
    <text evidence="3">Belongs to the transpeptidase family.</text>
</comment>
<keyword evidence="5" id="KW-0472">Membrane</keyword>
<keyword evidence="7" id="KW-0732">Signal</keyword>
<protein>
    <recommendedName>
        <fullName evidence="4">serine-type D-Ala-D-Ala carboxypeptidase</fullName>
        <ecNumber evidence="4">3.4.16.4</ecNumber>
    </recommendedName>
</protein>
<evidence type="ECO:0000313" key="11">
    <source>
        <dbReference type="EMBL" id="MFC4023877.1"/>
    </source>
</evidence>
<dbReference type="Proteomes" id="UP001595772">
    <property type="component" value="Unassembled WGS sequence"/>
</dbReference>
<dbReference type="InterPro" id="IPR005311">
    <property type="entry name" value="PBP_dimer"/>
</dbReference>
<dbReference type="Pfam" id="PF00905">
    <property type="entry name" value="Transpeptidase"/>
    <property type="match status" value="1"/>
</dbReference>
<comment type="catalytic activity">
    <reaction evidence="6">
        <text>Preferential cleavage: (Ac)2-L-Lys-D-Ala-|-D-Ala. Also transpeptidation of peptidyl-alanyl moieties that are N-acyl substituents of D-alanine.</text>
        <dbReference type="EC" id="3.4.16.4"/>
    </reaction>
</comment>
<dbReference type="InterPro" id="IPR012338">
    <property type="entry name" value="Beta-lactam/transpept-like"/>
</dbReference>
<feature type="domain" description="Penicillin-binding protein dimerisation" evidence="9">
    <location>
        <begin position="159"/>
        <end position="320"/>
    </location>
</feature>
<evidence type="ECO:0000256" key="3">
    <source>
        <dbReference type="ARBA" id="ARBA00007171"/>
    </source>
</evidence>
<evidence type="ECO:0000259" key="10">
    <source>
        <dbReference type="Pfam" id="PF05223"/>
    </source>
</evidence>
<gene>
    <name evidence="11" type="ORF">ACFOUV_08735</name>
</gene>
<dbReference type="EMBL" id="JBHSAO010000006">
    <property type="protein sequence ID" value="MFC4023877.1"/>
    <property type="molecule type" value="Genomic_DNA"/>
</dbReference>
<dbReference type="SUPFAM" id="SSF56519">
    <property type="entry name" value="Penicillin binding protein dimerisation domain"/>
    <property type="match status" value="1"/>
</dbReference>
<feature type="signal peptide" evidence="7">
    <location>
        <begin position="1"/>
        <end position="18"/>
    </location>
</feature>
<comment type="pathway">
    <text evidence="2">Cell wall biogenesis; peptidoglycan biosynthesis.</text>
</comment>